<dbReference type="GO" id="GO:0006508">
    <property type="term" value="P:proteolysis"/>
    <property type="evidence" value="ECO:0007669"/>
    <property type="project" value="UniProtKB-KW"/>
</dbReference>
<dbReference type="InterPro" id="IPR020992">
    <property type="entry name" value="Tail_Prtase_C"/>
</dbReference>
<evidence type="ECO:0000256" key="1">
    <source>
        <dbReference type="ARBA" id="ARBA00022670"/>
    </source>
</evidence>
<dbReference type="InterPro" id="IPR004447">
    <property type="entry name" value="Peptidase_S41A"/>
</dbReference>
<reference evidence="5 6" key="1">
    <citation type="journal article" date="2015" name="Stand. Genomic Sci.">
        <title>Genomic Encyclopedia of Bacterial and Archaeal Type Strains, Phase III: the genomes of soil and plant-associated and newly described type strains.</title>
        <authorList>
            <person name="Whitman W.B."/>
            <person name="Woyke T."/>
            <person name="Klenk H.P."/>
            <person name="Zhou Y."/>
            <person name="Lilburn T.G."/>
            <person name="Beck B.J."/>
            <person name="De Vos P."/>
            <person name="Vandamme P."/>
            <person name="Eisen J.A."/>
            <person name="Garrity G."/>
            <person name="Hugenholtz P."/>
            <person name="Kyrpides N.C."/>
        </authorList>
    </citation>
    <scope>NUCLEOTIDE SEQUENCE [LARGE SCALE GENOMIC DNA]</scope>
    <source>
        <strain evidence="5 6">CECT 8445</strain>
    </source>
</reference>
<dbReference type="EMBL" id="SMGI01000001">
    <property type="protein sequence ID" value="TCK69117.1"/>
    <property type="molecule type" value="Genomic_DNA"/>
</dbReference>
<dbReference type="GO" id="GO:0008236">
    <property type="term" value="F:serine-type peptidase activity"/>
    <property type="evidence" value="ECO:0007669"/>
    <property type="project" value="UniProtKB-KW"/>
</dbReference>
<evidence type="ECO:0000259" key="4">
    <source>
        <dbReference type="SMART" id="SM00245"/>
    </source>
</evidence>
<dbReference type="InterPro" id="IPR036034">
    <property type="entry name" value="PDZ_sf"/>
</dbReference>
<accession>A0A4R1KWQ7</accession>
<dbReference type="Proteomes" id="UP000295714">
    <property type="component" value="Unassembled WGS sequence"/>
</dbReference>
<organism evidence="5 6">
    <name type="scientific">Winogradskyella wandonensis</name>
    <dbReference type="NCBI Taxonomy" id="1442586"/>
    <lineage>
        <taxon>Bacteria</taxon>
        <taxon>Pseudomonadati</taxon>
        <taxon>Bacteroidota</taxon>
        <taxon>Flavobacteriia</taxon>
        <taxon>Flavobacteriales</taxon>
        <taxon>Flavobacteriaceae</taxon>
        <taxon>Winogradskyella</taxon>
    </lineage>
</organism>
<dbReference type="Gene3D" id="3.90.226.10">
    <property type="entry name" value="2-enoyl-CoA Hydratase, Chain A, domain 1"/>
    <property type="match status" value="1"/>
</dbReference>
<dbReference type="Pfam" id="PF11818">
    <property type="entry name" value="DUF3340"/>
    <property type="match status" value="1"/>
</dbReference>
<dbReference type="InterPro" id="IPR029045">
    <property type="entry name" value="ClpP/crotonase-like_dom_sf"/>
</dbReference>
<dbReference type="Pfam" id="PF17804">
    <property type="entry name" value="TSP_NTD"/>
    <property type="match status" value="1"/>
</dbReference>
<keyword evidence="3" id="KW-0720">Serine protease</keyword>
<sequence>MHKILKFLVFIIGLVSTNLNSQSNSICNKVEAVSKLVNTFHYNPKPLNDSLSVGIYNLFIESLDQKKRLFKQSDTAAFNSDAYKIDDYISKKKCGFLDKYTNTIQARISDSKTYLEGLKDANLDYTGKDSLYFNGGKVTRYFKDDNAVKRFWNKRVRYELIYRLLEHDSVLQNLKENFNTLEKQFRPEIIEKEICFLNEIENRNGGVKKMVEEAFLNAYLQYQDPNSSYFNPSDKSLFEQGVSNSQRSFGITTFKDDNGQIVIGTIASGSPAFKSGGFDVRDEIISLKSEVSELKTDCISNDDIIAFLNDETIDKIDFKIKKKSGAIKTIALTKEELKVEENTVNGYVIGGDKPLGYIKISSFYTDLETFDGLGLTNDVAKQLYLLQREGIEGLIIDLRSNGGGSMKEASELSGMFIDRGPVAITKDRLDGLYTVRDPNRGMAFYKPIVILVDHFSASASEFFAAAMQDYKRAIVIGSKTHGKATSQQIIPLGIDKDLGFCRLTIQQFFRVTGKSHQIEGVEPDVEMPDFYDDFETEERFYKYALENETVETTLPFKPLKLYNLETIKAKSTDRISKNSAFKEIKSINRNMLTNVINRKATVPLTLDGIYKDADNFKQVWLAYSNFNNSQKQYLDFKNTSSTKERLAYNQIEEELNRQLLQSLSKDLYIYEAVNVLQDILNQN</sequence>
<dbReference type="SUPFAM" id="SSF52096">
    <property type="entry name" value="ClpP/crotonase"/>
    <property type="match status" value="1"/>
</dbReference>
<dbReference type="GO" id="GO:0007165">
    <property type="term" value="P:signal transduction"/>
    <property type="evidence" value="ECO:0007669"/>
    <property type="project" value="TreeGrafter"/>
</dbReference>
<evidence type="ECO:0000313" key="6">
    <source>
        <dbReference type="Proteomes" id="UP000295714"/>
    </source>
</evidence>
<dbReference type="PANTHER" id="PTHR32060:SF22">
    <property type="entry name" value="CARBOXYL-TERMINAL-PROCESSING PEPTIDASE 3, CHLOROPLASTIC"/>
    <property type="match status" value="1"/>
</dbReference>
<dbReference type="RefSeq" id="WP_132703478.1">
    <property type="nucleotide sequence ID" value="NZ_SMGI01000001.1"/>
</dbReference>
<dbReference type="SMART" id="SM00245">
    <property type="entry name" value="TSPc"/>
    <property type="match status" value="1"/>
</dbReference>
<dbReference type="CDD" id="cd07560">
    <property type="entry name" value="Peptidase_S41_CPP"/>
    <property type="match status" value="1"/>
</dbReference>
<keyword evidence="2" id="KW-0378">Hydrolase</keyword>
<evidence type="ECO:0000256" key="2">
    <source>
        <dbReference type="ARBA" id="ARBA00022801"/>
    </source>
</evidence>
<keyword evidence="1 5" id="KW-0645">Protease</keyword>
<keyword evidence="6" id="KW-1185">Reference proteome</keyword>
<evidence type="ECO:0000256" key="3">
    <source>
        <dbReference type="ARBA" id="ARBA00022825"/>
    </source>
</evidence>
<proteinExistence type="predicted"/>
<protein>
    <submittedName>
        <fullName evidence="5">Carboxyl-terminal processing protease</fullName>
    </submittedName>
</protein>
<dbReference type="AlphaFoldDB" id="A0A4R1KWQ7"/>
<dbReference type="Pfam" id="PF03572">
    <property type="entry name" value="Peptidase_S41"/>
    <property type="match status" value="1"/>
</dbReference>
<gene>
    <name evidence="5" type="ORF">DFQ05_0632</name>
</gene>
<dbReference type="PANTHER" id="PTHR32060">
    <property type="entry name" value="TAIL-SPECIFIC PROTEASE"/>
    <property type="match status" value="1"/>
</dbReference>
<name>A0A4R1KWQ7_9FLAO</name>
<dbReference type="OrthoDB" id="9812068at2"/>
<dbReference type="InterPro" id="IPR040573">
    <property type="entry name" value="TSP_N"/>
</dbReference>
<dbReference type="InterPro" id="IPR005151">
    <property type="entry name" value="Tail-specific_protease"/>
</dbReference>
<feature type="domain" description="Tail specific protease" evidence="4">
    <location>
        <begin position="324"/>
        <end position="528"/>
    </location>
</feature>
<comment type="caution">
    <text evidence="5">The sequence shown here is derived from an EMBL/GenBank/DDBJ whole genome shotgun (WGS) entry which is preliminary data.</text>
</comment>
<dbReference type="GO" id="GO:0030288">
    <property type="term" value="C:outer membrane-bounded periplasmic space"/>
    <property type="evidence" value="ECO:0007669"/>
    <property type="project" value="TreeGrafter"/>
</dbReference>
<dbReference type="GO" id="GO:0004175">
    <property type="term" value="F:endopeptidase activity"/>
    <property type="evidence" value="ECO:0007669"/>
    <property type="project" value="TreeGrafter"/>
</dbReference>
<dbReference type="Gene3D" id="2.30.42.10">
    <property type="match status" value="1"/>
</dbReference>
<evidence type="ECO:0000313" key="5">
    <source>
        <dbReference type="EMBL" id="TCK69117.1"/>
    </source>
</evidence>